<dbReference type="Proteomes" id="UP000265520">
    <property type="component" value="Unassembled WGS sequence"/>
</dbReference>
<evidence type="ECO:0000313" key="2">
    <source>
        <dbReference type="Proteomes" id="UP000265520"/>
    </source>
</evidence>
<dbReference type="EMBL" id="LXQA010203928">
    <property type="protein sequence ID" value="MCI33381.1"/>
    <property type="molecule type" value="Genomic_DNA"/>
</dbReference>
<protein>
    <submittedName>
        <fullName evidence="1">Uncharacterized protein</fullName>
    </submittedName>
</protein>
<keyword evidence="2" id="KW-1185">Reference proteome</keyword>
<feature type="non-terminal residue" evidence="1">
    <location>
        <position position="29"/>
    </location>
</feature>
<comment type="caution">
    <text evidence="1">The sequence shown here is derived from an EMBL/GenBank/DDBJ whole genome shotgun (WGS) entry which is preliminary data.</text>
</comment>
<accession>A0A392R9X6</accession>
<name>A0A392R9X6_9FABA</name>
<organism evidence="1 2">
    <name type="scientific">Trifolium medium</name>
    <dbReference type="NCBI Taxonomy" id="97028"/>
    <lineage>
        <taxon>Eukaryota</taxon>
        <taxon>Viridiplantae</taxon>
        <taxon>Streptophyta</taxon>
        <taxon>Embryophyta</taxon>
        <taxon>Tracheophyta</taxon>
        <taxon>Spermatophyta</taxon>
        <taxon>Magnoliopsida</taxon>
        <taxon>eudicotyledons</taxon>
        <taxon>Gunneridae</taxon>
        <taxon>Pentapetalae</taxon>
        <taxon>rosids</taxon>
        <taxon>fabids</taxon>
        <taxon>Fabales</taxon>
        <taxon>Fabaceae</taxon>
        <taxon>Papilionoideae</taxon>
        <taxon>50 kb inversion clade</taxon>
        <taxon>NPAAA clade</taxon>
        <taxon>Hologalegina</taxon>
        <taxon>IRL clade</taxon>
        <taxon>Trifolieae</taxon>
        <taxon>Trifolium</taxon>
    </lineage>
</organism>
<reference evidence="1 2" key="1">
    <citation type="journal article" date="2018" name="Front. Plant Sci.">
        <title>Red Clover (Trifolium pratense) and Zigzag Clover (T. medium) - A Picture of Genomic Similarities and Differences.</title>
        <authorList>
            <person name="Dluhosova J."/>
            <person name="Istvanek J."/>
            <person name="Nedelnik J."/>
            <person name="Repkova J."/>
        </authorList>
    </citation>
    <scope>NUCLEOTIDE SEQUENCE [LARGE SCALE GENOMIC DNA]</scope>
    <source>
        <strain evidence="2">cv. 10/8</strain>
        <tissue evidence="1">Leaf</tissue>
    </source>
</reference>
<dbReference type="AlphaFoldDB" id="A0A392R9X6"/>
<sequence>MDTYDGGSTTSWVWTSGQPIIGGVQNASK</sequence>
<evidence type="ECO:0000313" key="1">
    <source>
        <dbReference type="EMBL" id="MCI33381.1"/>
    </source>
</evidence>
<proteinExistence type="predicted"/>